<organism evidence="6 7">
    <name type="scientific">Cryphonectria parasitica (strain ATCC 38755 / EP155)</name>
    <dbReference type="NCBI Taxonomy" id="660469"/>
    <lineage>
        <taxon>Eukaryota</taxon>
        <taxon>Fungi</taxon>
        <taxon>Dikarya</taxon>
        <taxon>Ascomycota</taxon>
        <taxon>Pezizomycotina</taxon>
        <taxon>Sordariomycetes</taxon>
        <taxon>Sordariomycetidae</taxon>
        <taxon>Diaporthales</taxon>
        <taxon>Cryphonectriaceae</taxon>
        <taxon>Cryphonectria-Endothia species complex</taxon>
        <taxon>Cryphonectria</taxon>
    </lineage>
</organism>
<evidence type="ECO:0000256" key="4">
    <source>
        <dbReference type="RuleBase" id="RU367098"/>
    </source>
</evidence>
<comment type="caution">
    <text evidence="6">The sequence shown here is derived from an EMBL/GenBank/DDBJ whole genome shotgun (WGS) entry which is preliminary data.</text>
</comment>
<evidence type="ECO:0000256" key="5">
    <source>
        <dbReference type="SAM" id="MobiDB-lite"/>
    </source>
</evidence>
<feature type="transmembrane region" description="Helical" evidence="4">
    <location>
        <begin position="74"/>
        <end position="94"/>
    </location>
</feature>
<keyword evidence="3 4" id="KW-0472">Membrane</keyword>
<evidence type="ECO:0000256" key="1">
    <source>
        <dbReference type="ARBA" id="ARBA00022692"/>
    </source>
</evidence>
<gene>
    <name evidence="4" type="primary">AIM11</name>
    <name evidence="6" type="ORF">M406DRAFT_234654</name>
</gene>
<evidence type="ECO:0000313" key="6">
    <source>
        <dbReference type="EMBL" id="KAF3765092.1"/>
    </source>
</evidence>
<feature type="non-terminal residue" evidence="6">
    <location>
        <position position="124"/>
    </location>
</feature>
<dbReference type="AlphaFoldDB" id="A0A9P5CP71"/>
<dbReference type="InterPro" id="IPR038814">
    <property type="entry name" value="AIM11"/>
</dbReference>
<keyword evidence="1 4" id="KW-0812">Transmembrane</keyword>
<name>A0A9P5CP71_CRYP1</name>
<comment type="subcellular location">
    <subcellularLocation>
        <location evidence="4">Membrane</location>
        <topology evidence="4">Multi-pass membrane protein</topology>
    </subcellularLocation>
</comment>
<keyword evidence="7" id="KW-1185">Reference proteome</keyword>
<dbReference type="OrthoDB" id="3558022at2759"/>
<evidence type="ECO:0000313" key="7">
    <source>
        <dbReference type="Proteomes" id="UP000803844"/>
    </source>
</evidence>
<dbReference type="PANTHER" id="PTHR39136:SF1">
    <property type="entry name" value="ALTERED INHERITANCE OF MITOCHONDRIA PROTEIN 11"/>
    <property type="match status" value="1"/>
</dbReference>
<feature type="region of interest" description="Disordered" evidence="5">
    <location>
        <begin position="38"/>
        <end position="57"/>
    </location>
</feature>
<proteinExistence type="inferred from homology"/>
<dbReference type="Proteomes" id="UP000803844">
    <property type="component" value="Unassembled WGS sequence"/>
</dbReference>
<keyword evidence="2 4" id="KW-1133">Transmembrane helix</keyword>
<sequence>RGAKQLGLFFAGAGFLTASALISRRAVARKMVDAYPKFYQPSHHGPRPPPRAQAEKGEDQLVAIEALGLATLNVFSFGVMMTGGVMFAFNISNVEDLRRKARSKLYGTNGAVDEAADQQVEEWI</sequence>
<protein>
    <recommendedName>
        <fullName evidence="4">Altered inheritance of mitochondria protein 11</fullName>
    </recommendedName>
</protein>
<dbReference type="PANTHER" id="PTHR39136">
    <property type="entry name" value="ALTERED INHERITANCE OF MITOCHONDRIA PROTEIN 11"/>
    <property type="match status" value="1"/>
</dbReference>
<reference evidence="6" key="1">
    <citation type="journal article" date="2020" name="Phytopathology">
        <title>Genome sequence of the chestnut blight fungus Cryphonectria parasitica EP155: A fundamental resource for an archetypical invasive plant pathogen.</title>
        <authorList>
            <person name="Crouch J.A."/>
            <person name="Dawe A."/>
            <person name="Aerts A."/>
            <person name="Barry K."/>
            <person name="Churchill A.C.L."/>
            <person name="Grimwood J."/>
            <person name="Hillman B."/>
            <person name="Milgroom M.G."/>
            <person name="Pangilinan J."/>
            <person name="Smith M."/>
            <person name="Salamov A."/>
            <person name="Schmutz J."/>
            <person name="Yadav J."/>
            <person name="Grigoriev I.V."/>
            <person name="Nuss D."/>
        </authorList>
    </citation>
    <scope>NUCLEOTIDE SEQUENCE</scope>
    <source>
        <strain evidence="6">EP155</strain>
    </source>
</reference>
<comment type="similarity">
    <text evidence="4">Belongs to the AIM11 family.</text>
</comment>
<dbReference type="GO" id="GO:0005739">
    <property type="term" value="C:mitochondrion"/>
    <property type="evidence" value="ECO:0007669"/>
    <property type="project" value="TreeGrafter"/>
</dbReference>
<accession>A0A9P5CP71</accession>
<dbReference type="EMBL" id="MU032348">
    <property type="protein sequence ID" value="KAF3765092.1"/>
    <property type="molecule type" value="Genomic_DNA"/>
</dbReference>
<feature type="non-terminal residue" evidence="6">
    <location>
        <position position="1"/>
    </location>
</feature>
<evidence type="ECO:0000256" key="3">
    <source>
        <dbReference type="ARBA" id="ARBA00023136"/>
    </source>
</evidence>
<dbReference type="GO" id="GO:0016020">
    <property type="term" value="C:membrane"/>
    <property type="evidence" value="ECO:0007669"/>
    <property type="project" value="UniProtKB-SubCell"/>
</dbReference>
<evidence type="ECO:0000256" key="2">
    <source>
        <dbReference type="ARBA" id="ARBA00022989"/>
    </source>
</evidence>